<keyword evidence="3" id="KW-1185">Reference proteome</keyword>
<dbReference type="GO" id="GO:0016740">
    <property type="term" value="F:transferase activity"/>
    <property type="evidence" value="ECO:0007669"/>
    <property type="project" value="UniProtKB-KW"/>
</dbReference>
<evidence type="ECO:0000313" key="3">
    <source>
        <dbReference type="Proteomes" id="UP000261174"/>
    </source>
</evidence>
<evidence type="ECO:0000313" key="2">
    <source>
        <dbReference type="EMBL" id="RFM36051.1"/>
    </source>
</evidence>
<dbReference type="PANTHER" id="PTHR43685:SF11">
    <property type="entry name" value="GLYCOSYLTRANSFERASE TAGX-RELATED"/>
    <property type="match status" value="1"/>
</dbReference>
<keyword evidence="2" id="KW-0808">Transferase</keyword>
<dbReference type="AlphaFoldDB" id="A0A3E1P7A6"/>
<dbReference type="InterPro" id="IPR029044">
    <property type="entry name" value="Nucleotide-diphossugar_trans"/>
</dbReference>
<proteinExistence type="predicted"/>
<organism evidence="2 3">
    <name type="scientific">Chitinophaga silvisoli</name>
    <dbReference type="NCBI Taxonomy" id="2291814"/>
    <lineage>
        <taxon>Bacteria</taxon>
        <taxon>Pseudomonadati</taxon>
        <taxon>Bacteroidota</taxon>
        <taxon>Chitinophagia</taxon>
        <taxon>Chitinophagales</taxon>
        <taxon>Chitinophagaceae</taxon>
        <taxon>Chitinophaga</taxon>
    </lineage>
</organism>
<dbReference type="PANTHER" id="PTHR43685">
    <property type="entry name" value="GLYCOSYLTRANSFERASE"/>
    <property type="match status" value="1"/>
</dbReference>
<dbReference type="SUPFAM" id="SSF53448">
    <property type="entry name" value="Nucleotide-diphospho-sugar transferases"/>
    <property type="match status" value="1"/>
</dbReference>
<comment type="caution">
    <text evidence="2">The sequence shown here is derived from an EMBL/GenBank/DDBJ whole genome shotgun (WGS) entry which is preliminary data.</text>
</comment>
<dbReference type="Proteomes" id="UP000261174">
    <property type="component" value="Unassembled WGS sequence"/>
</dbReference>
<dbReference type="Pfam" id="PF00535">
    <property type="entry name" value="Glycos_transf_2"/>
    <property type="match status" value="1"/>
</dbReference>
<dbReference type="Gene3D" id="3.90.550.10">
    <property type="entry name" value="Spore Coat Polysaccharide Biosynthesis Protein SpsA, Chain A"/>
    <property type="match status" value="1"/>
</dbReference>
<gene>
    <name evidence="2" type="ORF">DXN04_00610</name>
</gene>
<dbReference type="RefSeq" id="WP_116851397.1">
    <property type="nucleotide sequence ID" value="NZ_QTJV01000001.1"/>
</dbReference>
<sequence length="330" mass="37735">MKQLNRIPDEPPVIKPLKGEEPRPVWSVMIPTYNCSRYLEATLKSVLAQDPGPTLMQIEVVDDCSTDEDIAALVATIGKGRVSFYQQPENRGSLRNFETCLNRAKGQFVHLLHGDDLSGQGIYEEATRLFAAYPDAGAICTGFSYINEQGVEINKSQALQTETGIIKNWLAQIATGQKMQPPAVLVRRSVYEKLGGFFGIHYGEDWEMWVRIAASFPVVYTPDKLAYYRVHTTNITSRYFLSCQHIQDIAKVIELIQPYLPAQERSKLKRQARYNWSLYFARTSDMTYHKYNAPAQALNQAGKAFRMHQNKVTFFFLCKNLLKIMLRYKQ</sequence>
<dbReference type="OrthoDB" id="9815829at2"/>
<feature type="domain" description="Glycosyltransferase 2-like" evidence="1">
    <location>
        <begin position="27"/>
        <end position="194"/>
    </location>
</feature>
<accession>A0A3E1P7A6</accession>
<reference evidence="2 3" key="1">
    <citation type="submission" date="2018-08" db="EMBL/GenBank/DDBJ databases">
        <title>Chitinophaga sp. K20C18050901, a novel bacterium isolated from forest soil.</title>
        <authorList>
            <person name="Wang C."/>
        </authorList>
    </citation>
    <scope>NUCLEOTIDE SEQUENCE [LARGE SCALE GENOMIC DNA]</scope>
    <source>
        <strain evidence="2 3">K20C18050901</strain>
    </source>
</reference>
<protein>
    <submittedName>
        <fullName evidence="2">Glycosyltransferase</fullName>
    </submittedName>
</protein>
<evidence type="ECO:0000259" key="1">
    <source>
        <dbReference type="Pfam" id="PF00535"/>
    </source>
</evidence>
<name>A0A3E1P7A6_9BACT</name>
<dbReference type="InterPro" id="IPR050834">
    <property type="entry name" value="Glycosyltransf_2"/>
</dbReference>
<dbReference type="EMBL" id="QTJV01000001">
    <property type="protein sequence ID" value="RFM36051.1"/>
    <property type="molecule type" value="Genomic_DNA"/>
</dbReference>
<dbReference type="InterPro" id="IPR001173">
    <property type="entry name" value="Glyco_trans_2-like"/>
</dbReference>